<name>Q1K1D9_DESA6</name>
<sequence>MMWLVVAVAFVAGVLVGLMIADTRTPPSVAGSSSSPATSPGDDPLGELEQVAREQPQNFIAWEQLAQSLFDANQPMPAAKAYGRALELRPDDADLLTNQGIMYRRLGWYDQAVGNFSRAADVDSNHIESLYQLGLVYRDDLGDGAKAVEAWERYLKRNPEGSASEQVRQQLHQMRRGFDTRLPH</sequence>
<comment type="caution">
    <text evidence="3">The sequence shown here is derived from an EMBL/GenBank/DDBJ whole genome shotgun (WGS) entry which is preliminary data.</text>
</comment>
<feature type="compositionally biased region" description="Low complexity" evidence="2">
    <location>
        <begin position="26"/>
        <end position="43"/>
    </location>
</feature>
<feature type="repeat" description="TPR" evidence="1">
    <location>
        <begin position="59"/>
        <end position="92"/>
    </location>
</feature>
<dbReference type="PANTHER" id="PTHR44523:SF1">
    <property type="entry name" value="TETRATRICOPEPTIDE REPEAT PROTEIN 13"/>
    <property type="match status" value="1"/>
</dbReference>
<reference evidence="3" key="2">
    <citation type="submission" date="2006-05" db="EMBL/GenBank/DDBJ databases">
        <title>Sequencing of the draft genome and assembly of Desulfuromonas acetoxidans DSM 684.</title>
        <authorList>
            <consortium name="US DOE Joint Genome Institute (JGI-PGF)"/>
            <person name="Copeland A."/>
            <person name="Lucas S."/>
            <person name="Lapidus A."/>
            <person name="Barry K."/>
            <person name="Detter J.C."/>
            <person name="Glavina del Rio T."/>
            <person name="Hammon N."/>
            <person name="Israni S."/>
            <person name="Dalin E."/>
            <person name="Tice H."/>
            <person name="Bruce D."/>
            <person name="Pitluck S."/>
            <person name="Richardson P."/>
        </authorList>
    </citation>
    <scope>NUCLEOTIDE SEQUENCE [LARGE SCALE GENOMIC DNA]</scope>
    <source>
        <strain evidence="3">DSM 684</strain>
    </source>
</reference>
<evidence type="ECO:0000256" key="2">
    <source>
        <dbReference type="SAM" id="MobiDB-lite"/>
    </source>
</evidence>
<protein>
    <submittedName>
        <fullName evidence="3">Tetratricopeptide TPR_2</fullName>
    </submittedName>
</protein>
<evidence type="ECO:0000256" key="1">
    <source>
        <dbReference type="PROSITE-ProRule" id="PRU00339"/>
    </source>
</evidence>
<dbReference type="PANTHER" id="PTHR44523">
    <property type="entry name" value="TETRATRICOPEPTIDE REPEAT PROTEIN 13"/>
    <property type="match status" value="1"/>
</dbReference>
<accession>Q1K1D9</accession>
<feature type="repeat" description="TPR" evidence="1">
    <location>
        <begin position="93"/>
        <end position="126"/>
    </location>
</feature>
<dbReference type="InterPro" id="IPR019734">
    <property type="entry name" value="TPR_rpt"/>
</dbReference>
<dbReference type="AlphaFoldDB" id="Q1K1D9"/>
<evidence type="ECO:0000313" key="3">
    <source>
        <dbReference type="EMBL" id="EAT16449.1"/>
    </source>
</evidence>
<keyword evidence="4" id="KW-1185">Reference proteome</keyword>
<proteinExistence type="predicted"/>
<keyword evidence="1" id="KW-0802">TPR repeat</keyword>
<dbReference type="Pfam" id="PF13432">
    <property type="entry name" value="TPR_16"/>
    <property type="match status" value="1"/>
</dbReference>
<dbReference type="InterPro" id="IPR011990">
    <property type="entry name" value="TPR-like_helical_dom_sf"/>
</dbReference>
<dbReference type="PROSITE" id="PS50005">
    <property type="entry name" value="TPR"/>
    <property type="match status" value="2"/>
</dbReference>
<dbReference type="SUPFAM" id="SSF48452">
    <property type="entry name" value="TPR-like"/>
    <property type="match status" value="1"/>
</dbReference>
<dbReference type="SMART" id="SM00028">
    <property type="entry name" value="TPR"/>
    <property type="match status" value="3"/>
</dbReference>
<dbReference type="EMBL" id="AAEW02000005">
    <property type="protein sequence ID" value="EAT16449.1"/>
    <property type="molecule type" value="Genomic_DNA"/>
</dbReference>
<evidence type="ECO:0000313" key="4">
    <source>
        <dbReference type="Proteomes" id="UP000005695"/>
    </source>
</evidence>
<dbReference type="Gene3D" id="1.25.40.10">
    <property type="entry name" value="Tetratricopeptide repeat domain"/>
    <property type="match status" value="1"/>
</dbReference>
<reference evidence="3" key="1">
    <citation type="submission" date="2006-05" db="EMBL/GenBank/DDBJ databases">
        <title>Annotation of the draft genome assembly of Desulfuromonas acetoxidans DSM 684.</title>
        <authorList>
            <consortium name="US DOE Joint Genome Institute (JGI-ORNL)"/>
            <person name="Larimer F."/>
            <person name="Land M."/>
            <person name="Hauser L."/>
        </authorList>
    </citation>
    <scope>NUCLEOTIDE SEQUENCE [LARGE SCALE GENOMIC DNA]</scope>
    <source>
        <strain evidence="3">DSM 684</strain>
    </source>
</reference>
<dbReference type="Pfam" id="PF13174">
    <property type="entry name" value="TPR_6"/>
    <property type="match status" value="1"/>
</dbReference>
<feature type="region of interest" description="Disordered" evidence="2">
    <location>
        <begin position="26"/>
        <end position="46"/>
    </location>
</feature>
<organism evidence="3 4">
    <name type="scientific">Desulfuromonas acetoxidans (strain DSM 684 / 11070)</name>
    <dbReference type="NCBI Taxonomy" id="281689"/>
    <lineage>
        <taxon>Bacteria</taxon>
        <taxon>Pseudomonadati</taxon>
        <taxon>Thermodesulfobacteriota</taxon>
        <taxon>Desulfuromonadia</taxon>
        <taxon>Desulfuromonadales</taxon>
        <taxon>Desulfuromonadaceae</taxon>
        <taxon>Desulfuromonas</taxon>
    </lineage>
</organism>
<dbReference type="Proteomes" id="UP000005695">
    <property type="component" value="Unassembled WGS sequence"/>
</dbReference>
<gene>
    <name evidence="3" type="ORF">Dace_1913</name>
</gene>